<proteinExistence type="predicted"/>
<sequence>MTKSKGSPGCWTCRLRRKKCDAMVPVCGSCGSLEINCHYDHGKPDWMDNGERQQEMARRVKADIKHSANRRRRRRLIQSIAQDIGNVEPSTLFQLGQVAPSSITASVPFHTSPLRNIVSDAPANSTELGGVVIRNGHDTQSLSSPLLQNELQLSLVMAYLDYVFPLLFPFYRPSILEGGRSWLLVLLMKNKGLCHTAISLVSYFLSVVPVIPGPAHQTCSSKTWEELQKQTDLAIKTVQFDLESVNHRGVHNDLHDSAYLMESIVQLLGFEVIINLTENWQMHLDAALVLFKQIFQYHGIAKSPPNISALLSKMGHKAYVARPPIPTPWNADQAAFRFFTALLLVEDIISSTSLECPPRLREYYPYLLANDLDPDQEAPLQLEHFIGCQSWAMLLVGEIATLDAWKKDMKKGDKLFMSQLVQRAGMIERGLDEGLARLDVSNSQQPGPKPSLGIDMLAAYKLHNNEPRVQDGCISLTRIWAHAARTYLLVVVSGWQPANVEVRSSVARTIELLKALCSPEWLRTLAWPFCVTGCLANEEQQLVFREIVSSMGALQTFGTMREALNIMEYIWNHQVQIDAGTWDIAASLRSLGRRVLLI</sequence>
<comment type="subcellular location">
    <subcellularLocation>
        <location evidence="1">Nucleus</location>
    </subcellularLocation>
</comment>
<evidence type="ECO:0000259" key="3">
    <source>
        <dbReference type="PROSITE" id="PS50048"/>
    </source>
</evidence>
<dbReference type="CDD" id="cd00067">
    <property type="entry name" value="GAL4"/>
    <property type="match status" value="1"/>
</dbReference>
<dbReference type="InterPro" id="IPR036864">
    <property type="entry name" value="Zn2-C6_fun-type_DNA-bd_sf"/>
</dbReference>
<dbReference type="Proteomes" id="UP000054321">
    <property type="component" value="Unassembled WGS sequence"/>
</dbReference>
<dbReference type="InterPro" id="IPR001138">
    <property type="entry name" value="Zn2Cys6_DnaBD"/>
</dbReference>
<dbReference type="EMBL" id="KN832873">
    <property type="protein sequence ID" value="KIN04343.1"/>
    <property type="molecule type" value="Genomic_DNA"/>
</dbReference>
<dbReference type="GO" id="GO:0000981">
    <property type="term" value="F:DNA-binding transcription factor activity, RNA polymerase II-specific"/>
    <property type="evidence" value="ECO:0007669"/>
    <property type="project" value="InterPro"/>
</dbReference>
<dbReference type="GO" id="GO:0005634">
    <property type="term" value="C:nucleus"/>
    <property type="evidence" value="ECO:0007669"/>
    <property type="project" value="UniProtKB-SubCell"/>
</dbReference>
<dbReference type="PROSITE" id="PS50048">
    <property type="entry name" value="ZN2_CY6_FUNGAL_2"/>
    <property type="match status" value="1"/>
</dbReference>
<dbReference type="Gene3D" id="4.10.240.10">
    <property type="entry name" value="Zn(2)-C6 fungal-type DNA-binding domain"/>
    <property type="match status" value="1"/>
</dbReference>
<dbReference type="SMART" id="SM00066">
    <property type="entry name" value="GAL4"/>
    <property type="match status" value="1"/>
</dbReference>
<evidence type="ECO:0000313" key="5">
    <source>
        <dbReference type="Proteomes" id="UP000054321"/>
    </source>
</evidence>
<accession>A0A0C3DQL9</accession>
<evidence type="ECO:0000256" key="2">
    <source>
        <dbReference type="ARBA" id="ARBA00023242"/>
    </source>
</evidence>
<dbReference type="PANTHER" id="PTHR37534:SF20">
    <property type="entry name" value="PRO1A C6 ZINK-FINGER PROTEIN"/>
    <property type="match status" value="1"/>
</dbReference>
<dbReference type="InParanoid" id="A0A0C3DQL9"/>
<feature type="domain" description="Zn(2)-C6 fungal-type" evidence="3">
    <location>
        <begin position="9"/>
        <end position="39"/>
    </location>
</feature>
<dbReference type="STRING" id="913774.A0A0C3DQL9"/>
<evidence type="ECO:0000256" key="1">
    <source>
        <dbReference type="ARBA" id="ARBA00004123"/>
    </source>
</evidence>
<dbReference type="OrthoDB" id="5213892at2759"/>
<name>A0A0C3DQL9_OIDMZ</name>
<dbReference type="PANTHER" id="PTHR37534">
    <property type="entry name" value="TRANSCRIPTIONAL ACTIVATOR PROTEIN UGA3"/>
    <property type="match status" value="1"/>
</dbReference>
<dbReference type="Pfam" id="PF11951">
    <property type="entry name" value="Fungal_trans_2"/>
    <property type="match status" value="1"/>
</dbReference>
<keyword evidence="2" id="KW-0539">Nucleus</keyword>
<keyword evidence="5" id="KW-1185">Reference proteome</keyword>
<dbReference type="HOGENOM" id="CLU_019313_1_1_1"/>
<organism evidence="4 5">
    <name type="scientific">Oidiodendron maius (strain Zn)</name>
    <dbReference type="NCBI Taxonomy" id="913774"/>
    <lineage>
        <taxon>Eukaryota</taxon>
        <taxon>Fungi</taxon>
        <taxon>Dikarya</taxon>
        <taxon>Ascomycota</taxon>
        <taxon>Pezizomycotina</taxon>
        <taxon>Leotiomycetes</taxon>
        <taxon>Leotiomycetes incertae sedis</taxon>
        <taxon>Myxotrichaceae</taxon>
        <taxon>Oidiodendron</taxon>
    </lineage>
</organism>
<protein>
    <recommendedName>
        <fullName evidence="3">Zn(2)-C6 fungal-type domain-containing protein</fullName>
    </recommendedName>
</protein>
<dbReference type="InterPro" id="IPR021858">
    <property type="entry name" value="Fun_TF"/>
</dbReference>
<dbReference type="SUPFAM" id="SSF57701">
    <property type="entry name" value="Zn2/Cys6 DNA-binding domain"/>
    <property type="match status" value="1"/>
</dbReference>
<evidence type="ECO:0000313" key="4">
    <source>
        <dbReference type="EMBL" id="KIN04343.1"/>
    </source>
</evidence>
<dbReference type="PROSITE" id="PS00463">
    <property type="entry name" value="ZN2_CY6_FUNGAL_1"/>
    <property type="match status" value="1"/>
</dbReference>
<dbReference type="GO" id="GO:0008270">
    <property type="term" value="F:zinc ion binding"/>
    <property type="evidence" value="ECO:0007669"/>
    <property type="project" value="InterPro"/>
</dbReference>
<reference evidence="5" key="2">
    <citation type="submission" date="2015-01" db="EMBL/GenBank/DDBJ databases">
        <title>Evolutionary Origins and Diversification of the Mycorrhizal Mutualists.</title>
        <authorList>
            <consortium name="DOE Joint Genome Institute"/>
            <consortium name="Mycorrhizal Genomics Consortium"/>
            <person name="Kohler A."/>
            <person name="Kuo A."/>
            <person name="Nagy L.G."/>
            <person name="Floudas D."/>
            <person name="Copeland A."/>
            <person name="Barry K.W."/>
            <person name="Cichocki N."/>
            <person name="Veneault-Fourrey C."/>
            <person name="LaButti K."/>
            <person name="Lindquist E.A."/>
            <person name="Lipzen A."/>
            <person name="Lundell T."/>
            <person name="Morin E."/>
            <person name="Murat C."/>
            <person name="Riley R."/>
            <person name="Ohm R."/>
            <person name="Sun H."/>
            <person name="Tunlid A."/>
            <person name="Henrissat B."/>
            <person name="Grigoriev I.V."/>
            <person name="Hibbett D.S."/>
            <person name="Martin F."/>
        </authorList>
    </citation>
    <scope>NUCLEOTIDE SEQUENCE [LARGE SCALE GENOMIC DNA]</scope>
    <source>
        <strain evidence="5">Zn</strain>
    </source>
</reference>
<gene>
    <name evidence="4" type="ORF">OIDMADRAFT_40384</name>
</gene>
<reference evidence="4 5" key="1">
    <citation type="submission" date="2014-04" db="EMBL/GenBank/DDBJ databases">
        <authorList>
            <consortium name="DOE Joint Genome Institute"/>
            <person name="Kuo A."/>
            <person name="Martino E."/>
            <person name="Perotto S."/>
            <person name="Kohler A."/>
            <person name="Nagy L.G."/>
            <person name="Floudas D."/>
            <person name="Copeland A."/>
            <person name="Barry K.W."/>
            <person name="Cichocki N."/>
            <person name="Veneault-Fourrey C."/>
            <person name="LaButti K."/>
            <person name="Lindquist E.A."/>
            <person name="Lipzen A."/>
            <person name="Lundell T."/>
            <person name="Morin E."/>
            <person name="Murat C."/>
            <person name="Sun H."/>
            <person name="Tunlid A."/>
            <person name="Henrissat B."/>
            <person name="Grigoriev I.V."/>
            <person name="Hibbett D.S."/>
            <person name="Martin F."/>
            <person name="Nordberg H.P."/>
            <person name="Cantor M.N."/>
            <person name="Hua S.X."/>
        </authorList>
    </citation>
    <scope>NUCLEOTIDE SEQUENCE [LARGE SCALE GENOMIC DNA]</scope>
    <source>
        <strain evidence="4 5">Zn</strain>
    </source>
</reference>
<dbReference type="AlphaFoldDB" id="A0A0C3DQL9"/>
<dbReference type="Pfam" id="PF00172">
    <property type="entry name" value="Zn_clus"/>
    <property type="match status" value="1"/>
</dbReference>